<evidence type="ECO:0000256" key="7">
    <source>
        <dbReference type="RuleBase" id="RU363032"/>
    </source>
</evidence>
<name>A0A087EAK1_9BIFI</name>
<dbReference type="EMBL" id="JGZR01000003">
    <property type="protein sequence ID" value="KFJ04802.1"/>
    <property type="molecule type" value="Genomic_DNA"/>
</dbReference>
<evidence type="ECO:0000259" key="8">
    <source>
        <dbReference type="PROSITE" id="PS50928"/>
    </source>
</evidence>
<evidence type="ECO:0000256" key="1">
    <source>
        <dbReference type="ARBA" id="ARBA00004651"/>
    </source>
</evidence>
<accession>A0A087EAK1</accession>
<organism evidence="9 10">
    <name type="scientific">Bifidobacterium subtile</name>
    <dbReference type="NCBI Taxonomy" id="77635"/>
    <lineage>
        <taxon>Bacteria</taxon>
        <taxon>Bacillati</taxon>
        <taxon>Actinomycetota</taxon>
        <taxon>Actinomycetes</taxon>
        <taxon>Bifidobacteriales</taxon>
        <taxon>Bifidobacteriaceae</taxon>
        <taxon>Bifidobacterium</taxon>
    </lineage>
</organism>
<evidence type="ECO:0000256" key="3">
    <source>
        <dbReference type="ARBA" id="ARBA00022475"/>
    </source>
</evidence>
<dbReference type="GO" id="GO:0005886">
    <property type="term" value="C:plasma membrane"/>
    <property type="evidence" value="ECO:0007669"/>
    <property type="project" value="UniProtKB-SubCell"/>
</dbReference>
<protein>
    <submittedName>
        <fullName evidence="9">ABC transporter permease</fullName>
    </submittedName>
</protein>
<dbReference type="InterPro" id="IPR035906">
    <property type="entry name" value="MetI-like_sf"/>
</dbReference>
<comment type="subcellular location">
    <subcellularLocation>
        <location evidence="1 7">Cell membrane</location>
        <topology evidence="1 7">Multi-pass membrane protein</topology>
    </subcellularLocation>
</comment>
<feature type="transmembrane region" description="Helical" evidence="7">
    <location>
        <begin position="115"/>
        <end position="133"/>
    </location>
</feature>
<dbReference type="CDD" id="cd06261">
    <property type="entry name" value="TM_PBP2"/>
    <property type="match status" value="1"/>
</dbReference>
<evidence type="ECO:0000256" key="6">
    <source>
        <dbReference type="ARBA" id="ARBA00023136"/>
    </source>
</evidence>
<keyword evidence="10" id="KW-1185">Reference proteome</keyword>
<keyword evidence="5 7" id="KW-1133">Transmembrane helix</keyword>
<dbReference type="Pfam" id="PF00528">
    <property type="entry name" value="BPD_transp_1"/>
    <property type="match status" value="1"/>
</dbReference>
<dbReference type="GO" id="GO:0055085">
    <property type="term" value="P:transmembrane transport"/>
    <property type="evidence" value="ECO:0007669"/>
    <property type="project" value="InterPro"/>
</dbReference>
<evidence type="ECO:0000313" key="10">
    <source>
        <dbReference type="Proteomes" id="UP000029055"/>
    </source>
</evidence>
<feature type="transmembrane region" description="Helical" evidence="7">
    <location>
        <begin position="21"/>
        <end position="45"/>
    </location>
</feature>
<evidence type="ECO:0000256" key="5">
    <source>
        <dbReference type="ARBA" id="ARBA00022989"/>
    </source>
</evidence>
<keyword evidence="3" id="KW-1003">Cell membrane</keyword>
<dbReference type="PANTHER" id="PTHR30151">
    <property type="entry name" value="ALKANE SULFONATE ABC TRANSPORTER-RELATED, MEMBRANE SUBUNIT"/>
    <property type="match status" value="1"/>
</dbReference>
<reference evidence="9 10" key="1">
    <citation type="submission" date="2014-03" db="EMBL/GenBank/DDBJ databases">
        <title>Genomics of Bifidobacteria.</title>
        <authorList>
            <person name="Ventura M."/>
            <person name="Milani C."/>
            <person name="Lugli G.A."/>
        </authorList>
    </citation>
    <scope>NUCLEOTIDE SEQUENCE [LARGE SCALE GENOMIC DNA]</scope>
    <source>
        <strain evidence="9 10">LMG 11597</strain>
    </source>
</reference>
<sequence>MTTLSMFRCHPLQRTMKILKKYHLAGFITFLVLLVLWSIISYGGMVNRQFLPTPSEVVTSFIGLITSGSYFADIAISVQRVLIGFVISVVVAVPVGMLMGTVPTARIFIEPFVSFMRYLPAAAFVPVFILFLGIGESAKIAVIIIGCIFYLTVMVMDVAKQVDLALIEVSQTMGASSWQMFRKVIFPASFPGIVDAMRTTFGAAWTYLVVAEITGASQGLGFLIMRSARFLRAGDMYLGIVTIGVLGLLFDGLFGLFQRIKFSYLRR</sequence>
<comment type="similarity">
    <text evidence="7">Belongs to the binding-protein-dependent transport system permease family.</text>
</comment>
<proteinExistence type="inferred from homology"/>
<dbReference type="Gene3D" id="1.10.3720.10">
    <property type="entry name" value="MetI-like"/>
    <property type="match status" value="1"/>
</dbReference>
<feature type="transmembrane region" description="Helical" evidence="7">
    <location>
        <begin position="140"/>
        <end position="159"/>
    </location>
</feature>
<dbReference type="Proteomes" id="UP000029055">
    <property type="component" value="Unassembled WGS sequence"/>
</dbReference>
<dbReference type="SUPFAM" id="SSF161098">
    <property type="entry name" value="MetI-like"/>
    <property type="match status" value="1"/>
</dbReference>
<dbReference type="eggNOG" id="COG0600">
    <property type="taxonomic scope" value="Bacteria"/>
</dbReference>
<gene>
    <name evidence="9" type="ORF">BISU_0815</name>
</gene>
<evidence type="ECO:0000256" key="4">
    <source>
        <dbReference type="ARBA" id="ARBA00022692"/>
    </source>
</evidence>
<keyword evidence="2 7" id="KW-0813">Transport</keyword>
<feature type="domain" description="ABC transmembrane type-1" evidence="8">
    <location>
        <begin position="74"/>
        <end position="258"/>
    </location>
</feature>
<dbReference type="PANTHER" id="PTHR30151:SF0">
    <property type="entry name" value="ABC TRANSPORTER PERMEASE PROTEIN MJ0413-RELATED"/>
    <property type="match status" value="1"/>
</dbReference>
<evidence type="ECO:0000313" key="9">
    <source>
        <dbReference type="EMBL" id="KFJ04802.1"/>
    </source>
</evidence>
<feature type="transmembrane region" description="Helical" evidence="7">
    <location>
        <begin position="83"/>
        <end position="109"/>
    </location>
</feature>
<dbReference type="InterPro" id="IPR000515">
    <property type="entry name" value="MetI-like"/>
</dbReference>
<feature type="transmembrane region" description="Helical" evidence="7">
    <location>
        <begin position="236"/>
        <end position="257"/>
    </location>
</feature>
<keyword evidence="4 7" id="KW-0812">Transmembrane</keyword>
<feature type="transmembrane region" description="Helical" evidence="7">
    <location>
        <begin position="204"/>
        <end position="224"/>
    </location>
</feature>
<keyword evidence="6 7" id="KW-0472">Membrane</keyword>
<dbReference type="AlphaFoldDB" id="A0A087EAK1"/>
<dbReference type="PROSITE" id="PS50928">
    <property type="entry name" value="ABC_TM1"/>
    <property type="match status" value="1"/>
</dbReference>
<dbReference type="STRING" id="77635.BISU_0815"/>
<comment type="caution">
    <text evidence="9">The sequence shown here is derived from an EMBL/GenBank/DDBJ whole genome shotgun (WGS) entry which is preliminary data.</text>
</comment>
<evidence type="ECO:0000256" key="2">
    <source>
        <dbReference type="ARBA" id="ARBA00022448"/>
    </source>
</evidence>
<feature type="transmembrane region" description="Helical" evidence="7">
    <location>
        <begin position="57"/>
        <end position="76"/>
    </location>
</feature>